<comment type="caution">
    <text evidence="2">The sequence shown here is derived from an EMBL/GenBank/DDBJ whole genome shotgun (WGS) entry which is preliminary data.</text>
</comment>
<organism evidence="2 3">
    <name type="scientific">Burkholderia cepacia</name>
    <name type="common">Pseudomonas cepacia</name>
    <dbReference type="NCBI Taxonomy" id="292"/>
    <lineage>
        <taxon>Bacteria</taxon>
        <taxon>Pseudomonadati</taxon>
        <taxon>Pseudomonadota</taxon>
        <taxon>Betaproteobacteria</taxon>
        <taxon>Burkholderiales</taxon>
        <taxon>Burkholderiaceae</taxon>
        <taxon>Burkholderia</taxon>
        <taxon>Burkholderia cepacia complex</taxon>
    </lineage>
</organism>
<name>A0AAE8T1P0_BURCE</name>
<reference evidence="2 3" key="1">
    <citation type="submission" date="2018-06" db="EMBL/GenBank/DDBJ databases">
        <authorList>
            <consortium name="Pathogen Informatics"/>
            <person name="Doyle S."/>
        </authorList>
    </citation>
    <scope>NUCLEOTIDE SEQUENCE [LARGE SCALE GENOMIC DNA]</scope>
    <source>
        <strain evidence="2 3">NCTC10661</strain>
    </source>
</reference>
<feature type="region of interest" description="Disordered" evidence="1">
    <location>
        <begin position="1"/>
        <end position="49"/>
    </location>
</feature>
<sequence>MSAVGPAFGKEKRAFDPPGTGKATGNYAARNPQRVGLHRQPEEKAQGAGKVLRPEVGQIVVRLRPQAEVDRRQRSRCAAGRSWTTAALVAGARFAILRDCPNWPAYPVEIPFPCSRRRCTTSIATPRVSAVSGMRTRIDRRLTLPAGHPVRSWKFAGHRLKSFRPSCRRDTRPDHARRLVLGRRSDPNGLRSGRCRPPSSCRLSRCRSVAWRPRLDRARPQVQTVQQRLPGLQCACLVDRRRRLFR</sequence>
<gene>
    <name evidence="2" type="ORF">NCTC10661_00865</name>
</gene>
<dbReference type="AlphaFoldDB" id="A0AAE8T1P0"/>
<evidence type="ECO:0000256" key="1">
    <source>
        <dbReference type="SAM" id="MobiDB-lite"/>
    </source>
</evidence>
<evidence type="ECO:0000313" key="2">
    <source>
        <dbReference type="EMBL" id="SPV13791.1"/>
    </source>
</evidence>
<dbReference type="Proteomes" id="UP000250416">
    <property type="component" value="Unassembled WGS sequence"/>
</dbReference>
<proteinExistence type="predicted"/>
<dbReference type="EMBL" id="UARD01000003">
    <property type="protein sequence ID" value="SPV13791.1"/>
    <property type="molecule type" value="Genomic_DNA"/>
</dbReference>
<evidence type="ECO:0000313" key="3">
    <source>
        <dbReference type="Proteomes" id="UP000250416"/>
    </source>
</evidence>
<protein>
    <submittedName>
        <fullName evidence="2">Uncharacterized protein</fullName>
    </submittedName>
</protein>
<accession>A0AAE8T1P0</accession>